<feature type="region of interest" description="Disordered" evidence="1">
    <location>
        <begin position="36"/>
        <end position="96"/>
    </location>
</feature>
<keyword evidence="2" id="KW-1133">Transmembrane helix</keyword>
<feature type="chain" id="PRO_5040862067" description="DUF7732 domain-containing protein" evidence="3">
    <location>
        <begin position="20"/>
        <end position="277"/>
    </location>
</feature>
<dbReference type="OrthoDB" id="5425547at2759"/>
<dbReference type="Proteomes" id="UP001140560">
    <property type="component" value="Unassembled WGS sequence"/>
</dbReference>
<dbReference type="InterPro" id="IPR056634">
    <property type="entry name" value="DUF7732"/>
</dbReference>
<reference evidence="5" key="1">
    <citation type="submission" date="2022-10" db="EMBL/GenBank/DDBJ databases">
        <title>Tapping the CABI collections for fungal endophytes: first genome assemblies for Collariella, Neodidymelliopsis, Ascochyta clinopodiicola, Didymella pomorum, Didymosphaeria variabile, Neocosmospora piperis and Neocucurbitaria cava.</title>
        <authorList>
            <person name="Hill R."/>
        </authorList>
    </citation>
    <scope>NUCLEOTIDE SEQUENCE</scope>
    <source>
        <strain evidence="5">IMI 356814</strain>
    </source>
</reference>
<dbReference type="Pfam" id="PF24866">
    <property type="entry name" value="DUF7732"/>
    <property type="match status" value="1"/>
</dbReference>
<dbReference type="AlphaFoldDB" id="A0A9W8Y397"/>
<evidence type="ECO:0000256" key="3">
    <source>
        <dbReference type="SAM" id="SignalP"/>
    </source>
</evidence>
<accession>A0A9W8Y397</accession>
<dbReference type="PANTHER" id="PTHR42091">
    <property type="entry name" value="CONSERVED GLYCINE-RICH PROTEIN (AFU_ORTHOLOGUE AFUA_7G02440)"/>
    <property type="match status" value="1"/>
</dbReference>
<name>A0A9W8Y397_9PLEO</name>
<evidence type="ECO:0000313" key="6">
    <source>
        <dbReference type="Proteomes" id="UP001140560"/>
    </source>
</evidence>
<evidence type="ECO:0000259" key="4">
    <source>
        <dbReference type="Pfam" id="PF24866"/>
    </source>
</evidence>
<comment type="caution">
    <text evidence="5">The sequence shown here is derived from an EMBL/GenBank/DDBJ whole genome shotgun (WGS) entry which is preliminary data.</text>
</comment>
<feature type="signal peptide" evidence="3">
    <location>
        <begin position="1"/>
        <end position="19"/>
    </location>
</feature>
<keyword evidence="3" id="KW-0732">Signal</keyword>
<evidence type="ECO:0000256" key="1">
    <source>
        <dbReference type="SAM" id="MobiDB-lite"/>
    </source>
</evidence>
<evidence type="ECO:0000256" key="2">
    <source>
        <dbReference type="SAM" id="Phobius"/>
    </source>
</evidence>
<keyword evidence="2" id="KW-0812">Transmembrane</keyword>
<dbReference type="EMBL" id="JAPEUY010000014">
    <property type="protein sequence ID" value="KAJ4366312.1"/>
    <property type="molecule type" value="Genomic_DNA"/>
</dbReference>
<sequence>MKVSQALTVFAFATQAINAASIPDANNAVNILEQPRSVDVVSPDHTLEKRKGGGGRGGSSGGSSSGGGRSGSGSSSRTSSTSTSGGSTRAGSGPARSFGGGRYYGGGATVPYTAGAKSTKGLVAGGLIGTALIFAIMPGLWLYSVYPYHYNNPYRFYNQSAVNNTNSNSKRATGANETLPVTCLCQENSVCGCDENDDQTYINDLIGNGSYDALNKTLVTVSDVNGTKTLVINGTLPPGTTAPGGTDDDEGAAIRLAMGKYTGYWAMALIVLYGVFM</sequence>
<protein>
    <recommendedName>
        <fullName evidence="4">DUF7732 domain-containing protein</fullName>
    </recommendedName>
</protein>
<evidence type="ECO:0000313" key="5">
    <source>
        <dbReference type="EMBL" id="KAJ4366312.1"/>
    </source>
</evidence>
<gene>
    <name evidence="5" type="ORF">N0V83_007948</name>
</gene>
<organism evidence="5 6">
    <name type="scientific">Neocucurbitaria cava</name>
    <dbReference type="NCBI Taxonomy" id="798079"/>
    <lineage>
        <taxon>Eukaryota</taxon>
        <taxon>Fungi</taxon>
        <taxon>Dikarya</taxon>
        <taxon>Ascomycota</taxon>
        <taxon>Pezizomycotina</taxon>
        <taxon>Dothideomycetes</taxon>
        <taxon>Pleosporomycetidae</taxon>
        <taxon>Pleosporales</taxon>
        <taxon>Pleosporineae</taxon>
        <taxon>Cucurbitariaceae</taxon>
        <taxon>Neocucurbitaria</taxon>
    </lineage>
</organism>
<feature type="compositionally biased region" description="Gly residues" evidence="1">
    <location>
        <begin position="54"/>
        <end position="71"/>
    </location>
</feature>
<feature type="transmembrane region" description="Helical" evidence="2">
    <location>
        <begin position="261"/>
        <end position="276"/>
    </location>
</feature>
<keyword evidence="6" id="KW-1185">Reference proteome</keyword>
<feature type="transmembrane region" description="Helical" evidence="2">
    <location>
        <begin position="122"/>
        <end position="146"/>
    </location>
</feature>
<keyword evidence="2" id="KW-0472">Membrane</keyword>
<feature type="domain" description="DUF7732" evidence="4">
    <location>
        <begin position="103"/>
        <end position="240"/>
    </location>
</feature>
<proteinExistence type="predicted"/>
<feature type="compositionally biased region" description="Low complexity" evidence="1">
    <location>
        <begin position="72"/>
        <end position="93"/>
    </location>
</feature>
<dbReference type="PANTHER" id="PTHR42091:SF1">
    <property type="entry name" value="CONSERVED GLYCINE-RICH PROTEIN (AFU_ORTHOLOGUE AFUA_7G02440)"/>
    <property type="match status" value="1"/>
</dbReference>